<dbReference type="EMBL" id="BSDI01000013">
    <property type="protein sequence ID" value="GLH98013.1"/>
    <property type="molecule type" value="Genomic_DNA"/>
</dbReference>
<evidence type="ECO:0000256" key="1">
    <source>
        <dbReference type="SAM" id="MobiDB-lite"/>
    </source>
</evidence>
<dbReference type="CDD" id="cd00995">
    <property type="entry name" value="PBP2_NikA_DppA_OppA_like"/>
    <property type="match status" value="1"/>
</dbReference>
<organism evidence="3 4">
    <name type="scientific">Phytohabitans aurantiacus</name>
    <dbReference type="NCBI Taxonomy" id="3016789"/>
    <lineage>
        <taxon>Bacteria</taxon>
        <taxon>Bacillati</taxon>
        <taxon>Actinomycetota</taxon>
        <taxon>Actinomycetes</taxon>
        <taxon>Micromonosporales</taxon>
        <taxon>Micromonosporaceae</taxon>
    </lineage>
</organism>
<dbReference type="PANTHER" id="PTHR30290:SF83">
    <property type="entry name" value="ABC TRANSPORTER SUBSTRATE-BINDING PROTEIN"/>
    <property type="match status" value="1"/>
</dbReference>
<dbReference type="PANTHER" id="PTHR30290">
    <property type="entry name" value="PERIPLASMIC BINDING COMPONENT OF ABC TRANSPORTER"/>
    <property type="match status" value="1"/>
</dbReference>
<dbReference type="InterPro" id="IPR030678">
    <property type="entry name" value="Peptide/Ni-bd"/>
</dbReference>
<dbReference type="RefSeq" id="WP_281896461.1">
    <property type="nucleotide sequence ID" value="NZ_BSDI01000013.1"/>
</dbReference>
<dbReference type="InterPro" id="IPR000914">
    <property type="entry name" value="SBP_5_dom"/>
</dbReference>
<name>A0ABQ5QU32_9ACTN</name>
<proteinExistence type="predicted"/>
<dbReference type="Gene3D" id="3.90.76.10">
    <property type="entry name" value="Dipeptide-binding Protein, Domain 1"/>
    <property type="match status" value="1"/>
</dbReference>
<feature type="region of interest" description="Disordered" evidence="1">
    <location>
        <begin position="145"/>
        <end position="167"/>
    </location>
</feature>
<keyword evidence="4" id="KW-1185">Reference proteome</keyword>
<comment type="caution">
    <text evidence="3">The sequence shown here is derived from an EMBL/GenBank/DDBJ whole genome shotgun (WGS) entry which is preliminary data.</text>
</comment>
<protein>
    <submittedName>
        <fullName evidence="3">Peptide ABC transporter substrate-binding protein</fullName>
    </submittedName>
</protein>
<accession>A0ABQ5QU32</accession>
<dbReference type="PIRSF" id="PIRSF002741">
    <property type="entry name" value="MppA"/>
    <property type="match status" value="1"/>
</dbReference>
<evidence type="ECO:0000259" key="2">
    <source>
        <dbReference type="Pfam" id="PF00496"/>
    </source>
</evidence>
<dbReference type="Gene3D" id="3.40.190.10">
    <property type="entry name" value="Periplasmic binding protein-like II"/>
    <property type="match status" value="1"/>
</dbReference>
<feature type="domain" description="Solute-binding protein family 5" evidence="2">
    <location>
        <begin position="80"/>
        <end position="460"/>
    </location>
</feature>
<dbReference type="PROSITE" id="PS51257">
    <property type="entry name" value="PROKAR_LIPOPROTEIN"/>
    <property type="match status" value="1"/>
</dbReference>
<dbReference type="Gene3D" id="3.10.105.10">
    <property type="entry name" value="Dipeptide-binding Protein, Domain 3"/>
    <property type="match status" value="1"/>
</dbReference>
<dbReference type="SUPFAM" id="SSF53850">
    <property type="entry name" value="Periplasmic binding protein-like II"/>
    <property type="match status" value="1"/>
</dbReference>
<dbReference type="InterPro" id="IPR039424">
    <property type="entry name" value="SBP_5"/>
</dbReference>
<dbReference type="Pfam" id="PF00496">
    <property type="entry name" value="SBP_bac_5"/>
    <property type="match status" value="1"/>
</dbReference>
<evidence type="ECO:0000313" key="3">
    <source>
        <dbReference type="EMBL" id="GLH98013.1"/>
    </source>
</evidence>
<dbReference type="Proteomes" id="UP001144280">
    <property type="component" value="Unassembled WGS sequence"/>
</dbReference>
<gene>
    <name evidence="3" type="ORF">Pa4123_32880</name>
</gene>
<sequence>MHARGLIAGITLPLAVTATLTGCDPFGGDAASEAAPGTVRIGITEPRHLLPSNTNDTDGSQVLAALFTPLVGYDGDHRAQPLAAESIKSTDHKVWTITLKDGYTFHNGEPVTADSYLNAWNYAAYAPNNQANSYFFARITGYADTQPADPDGGGPEPAAEPKSQTLSGLKKVDDRTFRVTLAAPFTEFPAMLGDTAFYPLPQAAWQSPGVLSPGFEDTVVGQGPFKLKGAWRRGAAIDLERYEAYPAEKPKVPAVRFQPYDQLSAAYGDLIGGDLDVLRTVPAEKVASASKDLGDRYGHQVDSTLQFLAFPMYQQEFANPDVRAAISKALDRNAIFPDGQPARAFVPPVVAGYREDSCGLACQFDAAAAKSLYTEAGGPAKLQITYNEDGGHGSWVEATCAQLRTNLGVECAPTAVPRFVDLLDKVARRQPVGLFRMGWPMDYPSMESYLGPLYSTTGSSNYSGYSNSRFDALVNEATQATSEPDMIKKYQEAEDVLAQDMPVIPLRFGEIHYGWSAGVRGVQLDAFGRVDVLALESTA</sequence>
<evidence type="ECO:0000313" key="4">
    <source>
        <dbReference type="Proteomes" id="UP001144280"/>
    </source>
</evidence>
<reference evidence="3" key="1">
    <citation type="submission" date="2022-12" db="EMBL/GenBank/DDBJ databases">
        <title>New Phytohabitans aurantiacus sp. RD004123 nov., an actinomycete isolated from soil.</title>
        <authorList>
            <person name="Triningsih D.W."/>
            <person name="Harunari E."/>
            <person name="Igarashi Y."/>
        </authorList>
    </citation>
    <scope>NUCLEOTIDE SEQUENCE</scope>
    <source>
        <strain evidence="3">RD004123</strain>
    </source>
</reference>